<evidence type="ECO:0000313" key="2">
    <source>
        <dbReference type="Proteomes" id="UP000290572"/>
    </source>
</evidence>
<evidence type="ECO:0000313" key="1">
    <source>
        <dbReference type="EMBL" id="RXN14393.1"/>
    </source>
</evidence>
<protein>
    <submittedName>
        <fullName evidence="1">Uncharacterized protein</fullName>
    </submittedName>
</protein>
<accession>A0A498M3G4</accession>
<dbReference type="PROSITE" id="PS51257">
    <property type="entry name" value="PROKAR_LIPOPROTEIN"/>
    <property type="match status" value="1"/>
</dbReference>
<organism evidence="1 2">
    <name type="scientific">Labeo rohita</name>
    <name type="common">Indian major carp</name>
    <name type="synonym">Cyprinus rohita</name>
    <dbReference type="NCBI Taxonomy" id="84645"/>
    <lineage>
        <taxon>Eukaryota</taxon>
        <taxon>Metazoa</taxon>
        <taxon>Chordata</taxon>
        <taxon>Craniata</taxon>
        <taxon>Vertebrata</taxon>
        <taxon>Euteleostomi</taxon>
        <taxon>Actinopterygii</taxon>
        <taxon>Neopterygii</taxon>
        <taxon>Teleostei</taxon>
        <taxon>Ostariophysi</taxon>
        <taxon>Cypriniformes</taxon>
        <taxon>Cyprinidae</taxon>
        <taxon>Labeoninae</taxon>
        <taxon>Labeonini</taxon>
        <taxon>Labeo</taxon>
    </lineage>
</organism>
<dbReference type="Proteomes" id="UP000290572">
    <property type="component" value="Unassembled WGS sequence"/>
</dbReference>
<sequence>MGWRVGTGLSGADLNSTLSPSFYQQAFICVSLSGCSVELWAVQSLQTGTPRCLKRTVCLTLTSRYDLSQSHSPFQKNRDAVLGH</sequence>
<gene>
    <name evidence="1" type="ORF">ROHU_028672</name>
</gene>
<name>A0A498M3G4_LABRO</name>
<proteinExistence type="predicted"/>
<dbReference type="EMBL" id="QBIY01012909">
    <property type="protein sequence ID" value="RXN14393.1"/>
    <property type="molecule type" value="Genomic_DNA"/>
</dbReference>
<comment type="caution">
    <text evidence="1">The sequence shown here is derived from an EMBL/GenBank/DDBJ whole genome shotgun (WGS) entry which is preliminary data.</text>
</comment>
<reference evidence="1 2" key="1">
    <citation type="submission" date="2018-03" db="EMBL/GenBank/DDBJ databases">
        <title>Draft genome sequence of Rohu Carp (Labeo rohita).</title>
        <authorList>
            <person name="Das P."/>
            <person name="Kushwaha B."/>
            <person name="Joshi C.G."/>
            <person name="Kumar D."/>
            <person name="Nagpure N.S."/>
            <person name="Sahoo L."/>
            <person name="Das S.P."/>
            <person name="Bit A."/>
            <person name="Patnaik S."/>
            <person name="Meher P.K."/>
            <person name="Jayasankar P."/>
            <person name="Koringa P.G."/>
            <person name="Patel N.V."/>
            <person name="Hinsu A.T."/>
            <person name="Kumar R."/>
            <person name="Pandey M."/>
            <person name="Agarwal S."/>
            <person name="Srivastava S."/>
            <person name="Singh M."/>
            <person name="Iquebal M.A."/>
            <person name="Jaiswal S."/>
            <person name="Angadi U.B."/>
            <person name="Kumar N."/>
            <person name="Raza M."/>
            <person name="Shah T.M."/>
            <person name="Rai A."/>
            <person name="Jena J.K."/>
        </authorList>
    </citation>
    <scope>NUCLEOTIDE SEQUENCE [LARGE SCALE GENOMIC DNA]</scope>
    <source>
        <strain evidence="1">DASCIFA01</strain>
        <tissue evidence="1">Testis</tissue>
    </source>
</reference>
<keyword evidence="2" id="KW-1185">Reference proteome</keyword>
<dbReference type="AlphaFoldDB" id="A0A498M3G4"/>